<evidence type="ECO:0000313" key="2">
    <source>
        <dbReference type="Proteomes" id="UP001055091"/>
    </source>
</evidence>
<organism evidence="1 2">
    <name type="scientific">Hungatella hathewayi</name>
    <dbReference type="NCBI Taxonomy" id="154046"/>
    <lineage>
        <taxon>Bacteria</taxon>
        <taxon>Bacillati</taxon>
        <taxon>Bacillota</taxon>
        <taxon>Clostridia</taxon>
        <taxon>Lachnospirales</taxon>
        <taxon>Lachnospiraceae</taxon>
        <taxon>Hungatella</taxon>
    </lineage>
</organism>
<dbReference type="AlphaFoldDB" id="A0AA37JLV4"/>
<proteinExistence type="predicted"/>
<evidence type="ECO:0000313" key="1">
    <source>
        <dbReference type="EMBL" id="GKH03574.1"/>
    </source>
</evidence>
<dbReference type="EMBL" id="BQNJ01000002">
    <property type="protein sequence ID" value="GKH03574.1"/>
    <property type="molecule type" value="Genomic_DNA"/>
</dbReference>
<accession>A0AA37JLV4</accession>
<sequence length="70" mass="8067">MTDKEILDAMKVMLQPIKNQLDDMDLKIDSLHLNQKTSERAVRKDIQYLNDEVDTLIAVLEAKGILKKVE</sequence>
<dbReference type="RefSeq" id="WP_244053074.1">
    <property type="nucleotide sequence ID" value="NZ_BQNJ01000002.1"/>
</dbReference>
<reference evidence="1" key="1">
    <citation type="submission" date="2022-01" db="EMBL/GenBank/DDBJ databases">
        <title>Novel bile acid biosynthetic pathways are enriched in the microbiome of centenarians.</title>
        <authorList>
            <person name="Sato Y."/>
            <person name="Atarashi K."/>
            <person name="Plichta R.D."/>
            <person name="Arai Y."/>
            <person name="Sasajima S."/>
            <person name="Kearney M.S."/>
            <person name="Suda W."/>
            <person name="Takeshita K."/>
            <person name="Sasaki T."/>
            <person name="Okamoto S."/>
            <person name="Skelly N.A."/>
            <person name="Okamura Y."/>
            <person name="Vlamakis H."/>
            <person name="Li Y."/>
            <person name="Tanoue T."/>
            <person name="Takei H."/>
            <person name="Nittono H."/>
            <person name="Narushima S."/>
            <person name="Irie J."/>
            <person name="Itoh H."/>
            <person name="Moriya K."/>
            <person name="Sugiura Y."/>
            <person name="Suematsu M."/>
            <person name="Moritoki N."/>
            <person name="Shibata S."/>
            <person name="Littman R.D."/>
            <person name="Fischbach A.M."/>
            <person name="Uwamino Y."/>
            <person name="Inoue T."/>
            <person name="Honda A."/>
            <person name="Hattori M."/>
            <person name="Murai T."/>
            <person name="Xavier J.R."/>
            <person name="Hirose N."/>
            <person name="Honda K."/>
        </authorList>
    </citation>
    <scope>NUCLEOTIDE SEQUENCE</scope>
    <source>
        <strain evidence="1">CE91-St55</strain>
    </source>
</reference>
<protein>
    <submittedName>
        <fullName evidence="1">Uncharacterized protein</fullName>
    </submittedName>
</protein>
<comment type="caution">
    <text evidence="1">The sequence shown here is derived from an EMBL/GenBank/DDBJ whole genome shotgun (WGS) entry which is preliminary data.</text>
</comment>
<name>A0AA37JLV4_9FIRM</name>
<dbReference type="Proteomes" id="UP001055091">
    <property type="component" value="Unassembled WGS sequence"/>
</dbReference>
<gene>
    <name evidence="1" type="ORF">CE91St55_55550</name>
</gene>